<name>A0A6I6IRL4_9RHOB</name>
<dbReference type="Pfam" id="PF20319">
    <property type="entry name" value="DUF6614"/>
    <property type="match status" value="1"/>
</dbReference>
<protein>
    <recommendedName>
        <fullName evidence="3">DUF1330 domain-containing protein</fullName>
    </recommendedName>
</protein>
<dbReference type="InterPro" id="IPR046722">
    <property type="entry name" value="DUF6614"/>
</dbReference>
<gene>
    <name evidence="1" type="ORF">EI983_16555</name>
</gene>
<organism evidence="1 2">
    <name type="scientific">Roseovarius faecimaris</name>
    <dbReference type="NCBI Taxonomy" id="2494550"/>
    <lineage>
        <taxon>Bacteria</taxon>
        <taxon>Pseudomonadati</taxon>
        <taxon>Pseudomonadota</taxon>
        <taxon>Alphaproteobacteria</taxon>
        <taxon>Rhodobacterales</taxon>
        <taxon>Roseobacteraceae</taxon>
        <taxon>Roseovarius</taxon>
    </lineage>
</organism>
<dbReference type="AlphaFoldDB" id="A0A6I6IRL4"/>
<sequence length="110" mass="12351">MIHMLSGFNLKDDESLETFRADYAAFVKDLEAAGVIAGASPLARRVADTPMDTVEDNPRQYFSVLSFRDRAQLDASYAHIEARAAPGTSSHLTMYRRLRDTVFTCWEDMG</sequence>
<dbReference type="RefSeq" id="WP_157708471.1">
    <property type="nucleotide sequence ID" value="NZ_CP034348.1"/>
</dbReference>
<accession>A0A6I6IRL4</accession>
<dbReference type="EMBL" id="CP034348">
    <property type="protein sequence ID" value="QGX99790.1"/>
    <property type="molecule type" value="Genomic_DNA"/>
</dbReference>
<evidence type="ECO:0000313" key="1">
    <source>
        <dbReference type="EMBL" id="QGX99790.1"/>
    </source>
</evidence>
<dbReference type="KEGG" id="rom:EI983_16555"/>
<dbReference type="OrthoDB" id="7864818at2"/>
<dbReference type="Proteomes" id="UP000428330">
    <property type="component" value="Chromosome"/>
</dbReference>
<proteinExistence type="predicted"/>
<reference evidence="2" key="1">
    <citation type="submission" date="2018-12" db="EMBL/GenBank/DDBJ databases">
        <title>Complete genome sequence of Roseovarius sp. MME-070.</title>
        <authorList>
            <person name="Nam Y.-D."/>
            <person name="Kang J."/>
            <person name="Chung W.-H."/>
            <person name="Park Y.S."/>
        </authorList>
    </citation>
    <scope>NUCLEOTIDE SEQUENCE [LARGE SCALE GENOMIC DNA]</scope>
    <source>
        <strain evidence="2">MME-070</strain>
    </source>
</reference>
<evidence type="ECO:0000313" key="2">
    <source>
        <dbReference type="Proteomes" id="UP000428330"/>
    </source>
</evidence>
<keyword evidence="2" id="KW-1185">Reference proteome</keyword>
<evidence type="ECO:0008006" key="3">
    <source>
        <dbReference type="Google" id="ProtNLM"/>
    </source>
</evidence>